<keyword evidence="2" id="KW-1185">Reference proteome</keyword>
<evidence type="ECO:0000313" key="2">
    <source>
        <dbReference type="Proteomes" id="UP001066276"/>
    </source>
</evidence>
<comment type="caution">
    <text evidence="1">The sequence shown here is derived from an EMBL/GenBank/DDBJ whole genome shotgun (WGS) entry which is preliminary data.</text>
</comment>
<name>A0AAV7M5R5_PLEWA</name>
<dbReference type="AlphaFoldDB" id="A0AAV7M5R5"/>
<protein>
    <submittedName>
        <fullName evidence="1">Uncharacterized protein</fullName>
    </submittedName>
</protein>
<accession>A0AAV7M5R5</accession>
<dbReference type="Proteomes" id="UP001066276">
    <property type="component" value="Chromosome 10"/>
</dbReference>
<organism evidence="1 2">
    <name type="scientific">Pleurodeles waltl</name>
    <name type="common">Iberian ribbed newt</name>
    <dbReference type="NCBI Taxonomy" id="8319"/>
    <lineage>
        <taxon>Eukaryota</taxon>
        <taxon>Metazoa</taxon>
        <taxon>Chordata</taxon>
        <taxon>Craniata</taxon>
        <taxon>Vertebrata</taxon>
        <taxon>Euteleostomi</taxon>
        <taxon>Amphibia</taxon>
        <taxon>Batrachia</taxon>
        <taxon>Caudata</taxon>
        <taxon>Salamandroidea</taxon>
        <taxon>Salamandridae</taxon>
        <taxon>Pleurodelinae</taxon>
        <taxon>Pleurodeles</taxon>
    </lineage>
</organism>
<sequence>MVIGGGCFTGPAGAILLRWEAATKPTGVWLRRGLRLRSTTTVSLEDVCCELCKSRPEVSAVGQIVGLAAAAE</sequence>
<proteinExistence type="predicted"/>
<evidence type="ECO:0000313" key="1">
    <source>
        <dbReference type="EMBL" id="KAJ1098459.1"/>
    </source>
</evidence>
<reference evidence="1" key="1">
    <citation type="journal article" date="2022" name="bioRxiv">
        <title>Sequencing and chromosome-scale assembly of the giantPleurodeles waltlgenome.</title>
        <authorList>
            <person name="Brown T."/>
            <person name="Elewa A."/>
            <person name="Iarovenko S."/>
            <person name="Subramanian E."/>
            <person name="Araus A.J."/>
            <person name="Petzold A."/>
            <person name="Susuki M."/>
            <person name="Suzuki K.-i.T."/>
            <person name="Hayashi T."/>
            <person name="Toyoda A."/>
            <person name="Oliveira C."/>
            <person name="Osipova E."/>
            <person name="Leigh N.D."/>
            <person name="Simon A."/>
            <person name="Yun M.H."/>
        </authorList>
    </citation>
    <scope>NUCLEOTIDE SEQUENCE</scope>
    <source>
        <strain evidence="1">20211129_DDA</strain>
        <tissue evidence="1">Liver</tissue>
    </source>
</reference>
<dbReference type="EMBL" id="JANPWB010000014">
    <property type="protein sequence ID" value="KAJ1098459.1"/>
    <property type="molecule type" value="Genomic_DNA"/>
</dbReference>
<gene>
    <name evidence="1" type="ORF">NDU88_003570</name>
</gene>